<dbReference type="InterPro" id="IPR038595">
    <property type="entry name" value="LOR_sf"/>
</dbReference>
<organism evidence="2 3">
    <name type="scientific">Papaver atlanticum</name>
    <dbReference type="NCBI Taxonomy" id="357466"/>
    <lineage>
        <taxon>Eukaryota</taxon>
        <taxon>Viridiplantae</taxon>
        <taxon>Streptophyta</taxon>
        <taxon>Embryophyta</taxon>
        <taxon>Tracheophyta</taxon>
        <taxon>Spermatophyta</taxon>
        <taxon>Magnoliopsida</taxon>
        <taxon>Ranunculales</taxon>
        <taxon>Papaveraceae</taxon>
        <taxon>Papaveroideae</taxon>
        <taxon>Papaver</taxon>
    </lineage>
</organism>
<evidence type="ECO:0000313" key="3">
    <source>
        <dbReference type="Proteomes" id="UP001202328"/>
    </source>
</evidence>
<keyword evidence="3" id="KW-1185">Reference proteome</keyword>
<dbReference type="PANTHER" id="PTHR31087:SF58">
    <property type="entry name" value="OS07G0230700 PROTEIN"/>
    <property type="match status" value="1"/>
</dbReference>
<dbReference type="InterPro" id="IPR007612">
    <property type="entry name" value="LOR"/>
</dbReference>
<comment type="similarity">
    <text evidence="1">Belongs to the LOR family.</text>
</comment>
<dbReference type="Pfam" id="PF04525">
    <property type="entry name" value="LOR"/>
    <property type="match status" value="1"/>
</dbReference>
<gene>
    <name evidence="2" type="ORF">MKW98_010191</name>
</gene>
<reference evidence="2" key="1">
    <citation type="submission" date="2022-04" db="EMBL/GenBank/DDBJ databases">
        <title>A functionally conserved STORR gene fusion in Papaver species that diverged 16.8 million years ago.</title>
        <authorList>
            <person name="Catania T."/>
        </authorList>
    </citation>
    <scope>NUCLEOTIDE SEQUENCE</scope>
    <source>
        <strain evidence="2">S-188037</strain>
    </source>
</reference>
<dbReference type="PANTHER" id="PTHR31087">
    <property type="match status" value="1"/>
</dbReference>
<evidence type="ECO:0000256" key="1">
    <source>
        <dbReference type="ARBA" id="ARBA00005437"/>
    </source>
</evidence>
<sequence length="229" mass="25437">MNQELCNDAVSKSSNHVAGQPQPICPPTLSGAVSVISPKYCAPYPVDLSIIRKVLKLTHDNYTVSDVNGNPVFDIKDELTLVRHHRVLSDPAGVPIVTILEKVMTAHRRFNVFKGDSTDMKDLVFTAKQSHCIQWTTKLDVFLPNNTKEDVCDFKVKGNWLERSCTVYAGDGDKDSNNIIAQMHKKHKVNSVVLGKDTFNVTVQPNHDSAFVIAVIIVLDAVNDLRAMR</sequence>
<dbReference type="Gene3D" id="2.40.160.200">
    <property type="entry name" value="LURP1-related"/>
    <property type="match status" value="1"/>
</dbReference>
<evidence type="ECO:0000313" key="2">
    <source>
        <dbReference type="EMBL" id="KAI3911304.1"/>
    </source>
</evidence>
<comment type="caution">
    <text evidence="2">The sequence shown here is derived from an EMBL/GenBank/DDBJ whole genome shotgun (WGS) entry which is preliminary data.</text>
</comment>
<dbReference type="InterPro" id="IPR025659">
    <property type="entry name" value="Tubby-like_C"/>
</dbReference>
<dbReference type="AlphaFoldDB" id="A0AAD4SLP0"/>
<dbReference type="SUPFAM" id="SSF54518">
    <property type="entry name" value="Tubby C-terminal domain-like"/>
    <property type="match status" value="1"/>
</dbReference>
<proteinExistence type="inferred from homology"/>
<protein>
    <submittedName>
        <fullName evidence="2">Uncharacterized protein</fullName>
    </submittedName>
</protein>
<name>A0AAD4SLP0_9MAGN</name>
<accession>A0AAD4SLP0</accession>
<dbReference type="EMBL" id="JAJJMB010010045">
    <property type="protein sequence ID" value="KAI3911304.1"/>
    <property type="molecule type" value="Genomic_DNA"/>
</dbReference>
<dbReference type="Proteomes" id="UP001202328">
    <property type="component" value="Unassembled WGS sequence"/>
</dbReference>